<comment type="similarity">
    <text evidence="6 7">Belongs to the FliO/MopB family.</text>
</comment>
<evidence type="ECO:0000256" key="4">
    <source>
        <dbReference type="ARBA" id="ARBA00023136"/>
    </source>
</evidence>
<dbReference type="PANTHER" id="PTHR38766">
    <property type="entry name" value="FLAGELLAR PROTEIN FLIO"/>
    <property type="match status" value="1"/>
</dbReference>
<sequence length="97" mass="10420">MNAPEVLQPILALLFILALILGGAWLARRAGLIRGRSQQDIKVVSSYSLGGRGFITIVEVENTRLVLGVTPQNISLLHTLPPASAVPPETRVTQDLP</sequence>
<keyword evidence="9" id="KW-1185">Reference proteome</keyword>
<keyword evidence="2 7" id="KW-0812">Transmembrane</keyword>
<accession>A0A842HIM8</accession>
<keyword evidence="1 7" id="KW-1003">Cell membrane</keyword>
<keyword evidence="8" id="KW-0966">Cell projection</keyword>
<evidence type="ECO:0000256" key="3">
    <source>
        <dbReference type="ARBA" id="ARBA00022989"/>
    </source>
</evidence>
<evidence type="ECO:0000256" key="5">
    <source>
        <dbReference type="ARBA" id="ARBA00023143"/>
    </source>
</evidence>
<keyword evidence="5 7" id="KW-0975">Bacterial flagellum</keyword>
<reference evidence="8 9" key="1">
    <citation type="submission" date="2020-08" db="EMBL/GenBank/DDBJ databases">
        <title>Paraeoetvoesia sp. YC-7-48 draft genome sequence.</title>
        <authorList>
            <person name="Yao L."/>
        </authorList>
    </citation>
    <scope>NUCLEOTIDE SEQUENCE [LARGE SCALE GENOMIC DNA]</scope>
    <source>
        <strain evidence="9">YC-7-48</strain>
    </source>
</reference>
<dbReference type="EMBL" id="JACJUU010000001">
    <property type="protein sequence ID" value="MBC2768499.1"/>
    <property type="molecule type" value="Genomic_DNA"/>
</dbReference>
<proteinExistence type="inferred from homology"/>
<evidence type="ECO:0000313" key="9">
    <source>
        <dbReference type="Proteomes" id="UP000545386"/>
    </source>
</evidence>
<evidence type="ECO:0000256" key="6">
    <source>
        <dbReference type="ARBA" id="ARBA00037937"/>
    </source>
</evidence>
<dbReference type="InterPro" id="IPR022781">
    <property type="entry name" value="Flagellar_biosynth_FliO"/>
</dbReference>
<keyword evidence="3 7" id="KW-1133">Transmembrane helix</keyword>
<dbReference type="Pfam" id="PF04347">
    <property type="entry name" value="FliO"/>
    <property type="match status" value="1"/>
</dbReference>
<feature type="transmembrane region" description="Helical" evidence="7">
    <location>
        <begin position="6"/>
        <end position="27"/>
    </location>
</feature>
<keyword evidence="4 7" id="KW-0472">Membrane</keyword>
<dbReference type="InterPro" id="IPR052205">
    <property type="entry name" value="FliO/MopB"/>
</dbReference>
<keyword evidence="8" id="KW-0282">Flagellum</keyword>
<dbReference type="PANTHER" id="PTHR38766:SF1">
    <property type="entry name" value="FLAGELLAR PROTEIN FLIO"/>
    <property type="match status" value="1"/>
</dbReference>
<name>A0A842HIM8_9BURK</name>
<evidence type="ECO:0000256" key="2">
    <source>
        <dbReference type="ARBA" id="ARBA00022692"/>
    </source>
</evidence>
<keyword evidence="8" id="KW-0969">Cilium</keyword>
<comment type="caution">
    <text evidence="8">The sequence shown here is derived from an EMBL/GenBank/DDBJ whole genome shotgun (WGS) entry which is preliminary data.</text>
</comment>
<protein>
    <recommendedName>
        <fullName evidence="7">Flagellar protein</fullName>
    </recommendedName>
</protein>
<dbReference type="GO" id="GO:0005886">
    <property type="term" value="C:plasma membrane"/>
    <property type="evidence" value="ECO:0007669"/>
    <property type="project" value="UniProtKB-SubCell"/>
</dbReference>
<dbReference type="RefSeq" id="WP_185778339.1">
    <property type="nucleotide sequence ID" value="NZ_JACJUU010000001.1"/>
</dbReference>
<comment type="subcellular location">
    <subcellularLocation>
        <location evidence="7">Cell membrane</location>
    </subcellularLocation>
    <subcellularLocation>
        <location evidence="7">Bacterial flagellum basal body</location>
    </subcellularLocation>
</comment>
<dbReference type="GO" id="GO:0044781">
    <property type="term" value="P:bacterial-type flagellum organization"/>
    <property type="evidence" value="ECO:0007669"/>
    <property type="project" value="UniProtKB-UniRule"/>
</dbReference>
<evidence type="ECO:0000313" key="8">
    <source>
        <dbReference type="EMBL" id="MBC2768499.1"/>
    </source>
</evidence>
<evidence type="ECO:0000256" key="7">
    <source>
        <dbReference type="RuleBase" id="RU362064"/>
    </source>
</evidence>
<dbReference type="GO" id="GO:0009425">
    <property type="term" value="C:bacterial-type flagellum basal body"/>
    <property type="evidence" value="ECO:0007669"/>
    <property type="project" value="UniProtKB-SubCell"/>
</dbReference>
<gene>
    <name evidence="8" type="primary">fliO</name>
    <name evidence="8" type="ORF">GTU67_01050</name>
</gene>
<dbReference type="AlphaFoldDB" id="A0A842HIM8"/>
<evidence type="ECO:0000256" key="1">
    <source>
        <dbReference type="ARBA" id="ARBA00022475"/>
    </source>
</evidence>
<dbReference type="NCBIfam" id="TIGR03500">
    <property type="entry name" value="FliO_TIGR"/>
    <property type="match status" value="1"/>
</dbReference>
<dbReference type="Proteomes" id="UP000545386">
    <property type="component" value="Unassembled WGS sequence"/>
</dbReference>
<organism evidence="8 9">
    <name type="scientific">Pusillimonas minor</name>
    <dbReference type="NCBI Taxonomy" id="2697024"/>
    <lineage>
        <taxon>Bacteria</taxon>
        <taxon>Pseudomonadati</taxon>
        <taxon>Pseudomonadota</taxon>
        <taxon>Betaproteobacteria</taxon>
        <taxon>Burkholderiales</taxon>
        <taxon>Alcaligenaceae</taxon>
        <taxon>Pusillimonas</taxon>
    </lineage>
</organism>